<dbReference type="PATRIC" id="fig|1330330.3.peg.1907"/>
<reference evidence="2 3" key="1">
    <citation type="submission" date="2015-04" db="EMBL/GenBank/DDBJ databases">
        <title>Complete Genome Sequence of Kosmotoga pacifica SLHLJ1.</title>
        <authorList>
            <person name="Jiang L.J."/>
            <person name="Shao Z.Z."/>
            <person name="Jebbar M."/>
        </authorList>
    </citation>
    <scope>NUCLEOTIDE SEQUENCE [LARGE SCALE GENOMIC DNA]</scope>
    <source>
        <strain evidence="2 3">SLHLJ1</strain>
    </source>
</reference>
<dbReference type="OrthoDB" id="9768467at2"/>
<dbReference type="EMBL" id="CP011232">
    <property type="protein sequence ID" value="AKI97999.1"/>
    <property type="molecule type" value="Genomic_DNA"/>
</dbReference>
<dbReference type="AlphaFoldDB" id="A0A0G2ZEM7"/>
<dbReference type="Proteomes" id="UP000035159">
    <property type="component" value="Chromosome"/>
</dbReference>
<dbReference type="PANTHER" id="PTHR42990">
    <property type="entry name" value="ATPASE"/>
    <property type="match status" value="1"/>
</dbReference>
<dbReference type="SUPFAM" id="SSF52540">
    <property type="entry name" value="P-loop containing nucleoside triphosphate hydrolases"/>
    <property type="match status" value="1"/>
</dbReference>
<name>A0A0G2ZEM7_9BACT</name>
<protein>
    <submittedName>
        <fullName evidence="2">ATPase AAA</fullName>
    </submittedName>
</protein>
<accession>A0A0G2ZEM7</accession>
<proteinExistence type="predicted"/>
<dbReference type="PANTHER" id="PTHR42990:SF1">
    <property type="entry name" value="AAA+ ATPASE DOMAIN-CONTAINING PROTEIN"/>
    <property type="match status" value="1"/>
</dbReference>
<dbReference type="InterPro" id="IPR027417">
    <property type="entry name" value="P-loop_NTPase"/>
</dbReference>
<evidence type="ECO:0000313" key="2">
    <source>
        <dbReference type="EMBL" id="AKI97999.1"/>
    </source>
</evidence>
<organism evidence="2 3">
    <name type="scientific">Kosmotoga pacifica</name>
    <dbReference type="NCBI Taxonomy" id="1330330"/>
    <lineage>
        <taxon>Bacteria</taxon>
        <taxon>Thermotogati</taxon>
        <taxon>Thermotogota</taxon>
        <taxon>Thermotogae</taxon>
        <taxon>Kosmotogales</taxon>
        <taxon>Kosmotogaceae</taxon>
        <taxon>Kosmotoga</taxon>
    </lineage>
</organism>
<dbReference type="STRING" id="1330330.IX53_09370"/>
<feature type="domain" description="AAA" evidence="1">
    <location>
        <begin position="37"/>
        <end position="153"/>
    </location>
</feature>
<evidence type="ECO:0000313" key="3">
    <source>
        <dbReference type="Proteomes" id="UP000035159"/>
    </source>
</evidence>
<keyword evidence="3" id="KW-1185">Reference proteome</keyword>
<dbReference type="Pfam" id="PF13173">
    <property type="entry name" value="AAA_14"/>
    <property type="match status" value="1"/>
</dbReference>
<dbReference type="KEGG" id="kpf:IX53_09370"/>
<sequence length="387" mass="44695">MNKNEIVERLESFQQRLLQQLPQKFRPIFDSITLDARAYLMTGPRGVGKTTFLLSNIKNVHGLYFSADNPITLSIPLFDLVETIFMQGYEQVFIDEIHNAKDWSIHVKALYDSFPNKKIIISDSSSVLLRTGLGDLSRRFLIKRIPLLSLREYIYLKTNEILPCFDPFNSTPSEMLDSVKHINIMKAYRDYLKEGFRPIFLEGSYPERLWNIIEKIIYKDIPFFVPQLAENHLRFMNAVIGHLAISKIPTVNVNSLCSKWELGKRKLYQLLTAMEHTGLIRIIRKKNDTKVNSIGAKIFLEEPSIYYLFDSEIGNIRECYVTTLLQESGKTVYASDNEQDADFIVDGIKLEVGGRNKNTKQAGFVIKDDIDVPLRNTLPMWTLGFMY</sequence>
<evidence type="ECO:0000259" key="1">
    <source>
        <dbReference type="Pfam" id="PF13173"/>
    </source>
</evidence>
<dbReference type="RefSeq" id="WP_047755134.1">
    <property type="nucleotide sequence ID" value="NZ_CAJUHA010000001.1"/>
</dbReference>
<gene>
    <name evidence="2" type="ORF">IX53_09370</name>
</gene>
<dbReference type="InterPro" id="IPR041682">
    <property type="entry name" value="AAA_14"/>
</dbReference>